<dbReference type="EMBL" id="JACERN010000014">
    <property type="protein sequence ID" value="MBA4707505.1"/>
    <property type="molecule type" value="Genomic_DNA"/>
</dbReference>
<accession>A0A838Y8Z6</accession>
<gene>
    <name evidence="2" type="ORF">H2Z84_03735</name>
</gene>
<reference evidence="2 3" key="1">
    <citation type="submission" date="2020-07" db="EMBL/GenBank/DDBJ databases">
        <title>Draft genome sequence of violacein-producing bacteria and related species.</title>
        <authorList>
            <person name="Wilson H.S."/>
            <person name="De Leon M.E."/>
        </authorList>
    </citation>
    <scope>NUCLEOTIDE SEQUENCE [LARGE SCALE GENOMIC DNA]</scope>
    <source>
        <strain evidence="2 3">HSC-21Su07</strain>
    </source>
</reference>
<keyword evidence="1" id="KW-1133">Transmembrane helix</keyword>
<sequence length="173" mass="18788">MVFISLLIAGSCFLSIFVALVKPSIYKKKDGTHLSRTRAASYSFIGFFVFTIIGGALNNKNEPAKIDQEIKAENASSVVVIKTSHSDISHRFTENATEASLFYKGKRIQVTDTVNSIQAAGAMVMVNDAMDPYIVSTWGKSVDRAATIKAGDKVTVQCSYVDAAMMSQCDIVE</sequence>
<keyword evidence="1" id="KW-0472">Membrane</keyword>
<proteinExistence type="predicted"/>
<evidence type="ECO:0000313" key="2">
    <source>
        <dbReference type="EMBL" id="MBA4707505.1"/>
    </source>
</evidence>
<feature type="transmembrane region" description="Helical" evidence="1">
    <location>
        <begin position="39"/>
        <end position="57"/>
    </location>
</feature>
<dbReference type="AlphaFoldDB" id="A0A838Y8Z6"/>
<name>A0A838Y8Z6_9NEIS</name>
<protein>
    <submittedName>
        <fullName evidence="2">Uncharacterized protein</fullName>
    </submittedName>
</protein>
<comment type="caution">
    <text evidence="2">The sequence shown here is derived from an EMBL/GenBank/DDBJ whole genome shotgun (WGS) entry which is preliminary data.</text>
</comment>
<keyword evidence="1" id="KW-0812">Transmembrane</keyword>
<dbReference type="InterPro" id="IPR024422">
    <property type="entry name" value="Protein_unknown_function_OB"/>
</dbReference>
<dbReference type="RefSeq" id="WP_181834786.1">
    <property type="nucleotide sequence ID" value="NZ_JACERN010000014.1"/>
</dbReference>
<dbReference type="Pfam" id="PF12869">
    <property type="entry name" value="tRNA_anti-like"/>
    <property type="match status" value="1"/>
</dbReference>
<dbReference type="Proteomes" id="UP000545606">
    <property type="component" value="Unassembled WGS sequence"/>
</dbReference>
<evidence type="ECO:0000256" key="1">
    <source>
        <dbReference type="SAM" id="Phobius"/>
    </source>
</evidence>
<evidence type="ECO:0000313" key="3">
    <source>
        <dbReference type="Proteomes" id="UP000545606"/>
    </source>
</evidence>
<organism evidence="2 3">
    <name type="scientific">Aquitalea aquatica</name>
    <dbReference type="NCBI Taxonomy" id="3044273"/>
    <lineage>
        <taxon>Bacteria</taxon>
        <taxon>Pseudomonadati</taxon>
        <taxon>Pseudomonadota</taxon>
        <taxon>Betaproteobacteria</taxon>
        <taxon>Neisseriales</taxon>
        <taxon>Chromobacteriaceae</taxon>
        <taxon>Aquitalea</taxon>
    </lineage>
</organism>
<keyword evidence="3" id="KW-1185">Reference proteome</keyword>